<protein>
    <submittedName>
        <fullName evidence="1">Putative secreted protein</fullName>
    </submittedName>
</protein>
<dbReference type="AlphaFoldDB" id="A0A6B0UFX3"/>
<sequence length="87" mass="10039">MRLLALRNMYIFYTIIIFFSAGTETQLWTEAFFCMLPGTIKHAALCDFKENVKPLGKNNDKIFWHGVCSAYVAYHAELPCTHEVPCF</sequence>
<accession>A0A6B0UFX3</accession>
<name>A0A6B0UFX3_IXORI</name>
<reference evidence="1" key="1">
    <citation type="submission" date="2019-12" db="EMBL/GenBank/DDBJ databases">
        <title>An insight into the sialome of adult female Ixodes ricinus ticks feeding for 6 days.</title>
        <authorList>
            <person name="Perner J."/>
            <person name="Ribeiro J.M.C."/>
        </authorList>
    </citation>
    <scope>NUCLEOTIDE SEQUENCE</scope>
    <source>
        <strain evidence="1">Semi-engorged</strain>
        <tissue evidence="1">Salivary glands</tissue>
    </source>
</reference>
<proteinExistence type="predicted"/>
<organism evidence="1">
    <name type="scientific">Ixodes ricinus</name>
    <name type="common">Common tick</name>
    <name type="synonym">Acarus ricinus</name>
    <dbReference type="NCBI Taxonomy" id="34613"/>
    <lineage>
        <taxon>Eukaryota</taxon>
        <taxon>Metazoa</taxon>
        <taxon>Ecdysozoa</taxon>
        <taxon>Arthropoda</taxon>
        <taxon>Chelicerata</taxon>
        <taxon>Arachnida</taxon>
        <taxon>Acari</taxon>
        <taxon>Parasitiformes</taxon>
        <taxon>Ixodida</taxon>
        <taxon>Ixodoidea</taxon>
        <taxon>Ixodidae</taxon>
        <taxon>Ixodinae</taxon>
        <taxon>Ixodes</taxon>
    </lineage>
</organism>
<evidence type="ECO:0000313" key="1">
    <source>
        <dbReference type="EMBL" id="MXU85733.1"/>
    </source>
</evidence>
<dbReference type="EMBL" id="GIFC01003650">
    <property type="protein sequence ID" value="MXU85733.1"/>
    <property type="molecule type" value="Transcribed_RNA"/>
</dbReference>